<evidence type="ECO:0000256" key="3">
    <source>
        <dbReference type="ARBA" id="ARBA00022490"/>
    </source>
</evidence>
<organism evidence="14 15">
    <name type="scientific">Aotus nancymaae</name>
    <name type="common">Ma's night monkey</name>
    <dbReference type="NCBI Taxonomy" id="37293"/>
    <lineage>
        <taxon>Eukaryota</taxon>
        <taxon>Metazoa</taxon>
        <taxon>Chordata</taxon>
        <taxon>Craniata</taxon>
        <taxon>Vertebrata</taxon>
        <taxon>Euteleostomi</taxon>
        <taxon>Mammalia</taxon>
        <taxon>Eutheria</taxon>
        <taxon>Euarchontoglires</taxon>
        <taxon>Primates</taxon>
        <taxon>Haplorrhini</taxon>
        <taxon>Platyrrhini</taxon>
        <taxon>Aotidae</taxon>
        <taxon>Aotus</taxon>
    </lineage>
</organism>
<comment type="subcellular location">
    <subcellularLocation>
        <location evidence="1">Cytoplasm</location>
        <location evidence="1">Cytoskeleton</location>
        <location evidence="1">Cilium basal body</location>
    </subcellularLocation>
</comment>
<evidence type="ECO:0000256" key="2">
    <source>
        <dbReference type="ARBA" id="ARBA00022473"/>
    </source>
</evidence>
<reference evidence="14" key="1">
    <citation type="submission" date="2025-08" db="UniProtKB">
        <authorList>
            <consortium name="Ensembl"/>
        </authorList>
    </citation>
    <scope>IDENTIFICATION</scope>
</reference>
<dbReference type="Ensembl" id="ENSANAT00000042665.1">
    <property type="protein sequence ID" value="ENSANAP00000024746.1"/>
    <property type="gene ID" value="ENSANAG00000030012.1"/>
</dbReference>
<evidence type="ECO:0000256" key="7">
    <source>
        <dbReference type="ARBA" id="ARBA00023212"/>
    </source>
</evidence>
<dbReference type="GO" id="GO:0036064">
    <property type="term" value="C:ciliary basal body"/>
    <property type="evidence" value="ECO:0007669"/>
    <property type="project" value="InterPro"/>
</dbReference>
<keyword evidence="2" id="KW-0217">Developmental protein</keyword>
<gene>
    <name evidence="14" type="primary">RTTN</name>
</gene>
<dbReference type="PANTHER" id="PTHR31691">
    <property type="entry name" value="ROTATIN"/>
    <property type="match status" value="1"/>
</dbReference>
<keyword evidence="5" id="KW-0007">Acetylation</keyword>
<keyword evidence="4" id="KW-0597">Phosphoprotein</keyword>
<keyword evidence="7" id="KW-0206">Cytoskeleton</keyword>
<evidence type="ECO:0000256" key="6">
    <source>
        <dbReference type="ARBA" id="ARBA00023069"/>
    </source>
</evidence>
<dbReference type="SUPFAM" id="SSF48371">
    <property type="entry name" value="ARM repeat"/>
    <property type="match status" value="4"/>
</dbReference>
<feature type="domain" description="Rotatin N-terminal" evidence="13">
    <location>
        <begin position="16"/>
        <end position="112"/>
    </location>
</feature>
<dbReference type="GeneTree" id="ENSGT00640000091535"/>
<dbReference type="InterPro" id="IPR030791">
    <property type="entry name" value="Rotatin"/>
</dbReference>
<reference evidence="14" key="2">
    <citation type="submission" date="2025-09" db="UniProtKB">
        <authorList>
            <consortium name="Ensembl"/>
        </authorList>
    </citation>
    <scope>IDENTIFICATION</scope>
</reference>
<dbReference type="FunFam" id="1.25.10.10:FF:000811">
    <property type="entry name" value="rotatin isoform X1"/>
    <property type="match status" value="1"/>
</dbReference>
<evidence type="ECO:0000256" key="1">
    <source>
        <dbReference type="ARBA" id="ARBA00004120"/>
    </source>
</evidence>
<keyword evidence="8" id="KW-0966">Cell projection</keyword>
<comment type="similarity">
    <text evidence="9">Belongs to the rotatin family.</text>
</comment>
<dbReference type="InterPro" id="IPR029249">
    <property type="entry name" value="Rotatin_N"/>
</dbReference>
<protein>
    <recommendedName>
        <fullName evidence="11">Rotatin</fullName>
    </recommendedName>
</protein>
<sequence length="2178" mass="243537">MVPAGLIRKLGHQLAEIRERALKSILCKIEHNLICHADLIQERQLFLHLLEWFNFPSVPMKEEVLNLLSRLVKYPPAVQHLVDFGAVEFLSKLRSNVEPNLQAEIDGILDGLFILPSEVPALSSASYQTNQMELSKNPEILTGYFPQDKSNFQQMEVPPRPVVNQTVKCLKFSVFPWLPLTTTDRHVLSSNESSLRSSNHTLIWNTCELLKDVIMQDFPAEIFLQRPKIVQSLLSLLKLAFGGDGKHRLALQSVSCLQQLCTYLRNRLNFHRDPGFFSNKQDTVSQNSSLSYCHEARGIHHSQNPSPGSSSPRPSVVGRTGQRPRGDGQDWDAVSSSGSSSHAHINSRISVHSPLDMGHIDLPELETEDTLELQFQQLSLPQFCVSILESAVPLLRTGSRQMIIRVLELLAEDMTLIGEAVSADIWDDSSLFGIDMKEKLLLVLGALGETMCYHKSSVSLEQSEVILVHHRMAFISISLFAVRLLQTLLPVEKASKFLPEPMSAALFLLSLDMPISLEYPNIHEAVVAYLEQLNSENYSIYKQTAEAVYSIECTCNFLSDIEKEGEKDLLELVELADQSLRSFSYHQHFPLIKEIISICSKIWKSAQASPLLQGESQKVLLHMLSHPLPQVKVETYHCCLEITKECLGVHNVTKPVSSLCNGIHFLLHPKVLYEISVFGIQEPKSEVNTAAKAILLYLLQGRLMMTALTWNKFIESLCPVIPVLQGYADTEDPLGNCILLLSKASSDTGEEILPCTTRLKFMLRLLLVKKPSVRALALKLLAFHLTSEEGADTKRPLIDARILSRVTNLFIVKKPIELKLDDRRELVIKLETVEKVYEIFISDDVDLVLRKSAAEQLAVIMQDIKMHAVVHKLRLTDKIIEYLNDCVGQDGKVVECLVQPCLTLLRKLLCGDPVMRVSLSQQSSVLTLLFRVSLIFHEDCTVVTEVGALFCLLLFDEVSRMDMWSVNPPSKSSLPSVFSLPVSVFRRYHLPVHVIGHHAVSPYSIVLPLSADCLALKPVSDMLRIAWNLSWYHGSDNLLKQMNSESKTQEFLDTLKLSTEDILTLKITHMASGLQDCLHSIVQAATHREVRAAVTRMSFYLLNDRLSLKGGPGSCGATLKSLAWHTVLNRSVIFIICNSQREIFNLVISANPLLDLLVLTESQAREETDDIRTAVRQQLQKELIALFDTLLLNFMEVTDRKCLELLYVFQTQLALKLLQCLKVTDAPHFYGLPSLERTLRGMANLTAFPGWSSHSPLTKPLDICVKYLSGLLEVITSFYVERGGNAMSFMGKGVTKSTILCLLHLSHEMMAQAGSLEWMSLWFLPLGSHSEEHIPTQQGLAWLIPLWVDRDPEVRFTSLGLGSALTTLESGCVALANSCQNISGGLWGTVVNILLDQSECSMVRREAAFIFQNLLVIPMPTEIIKDYTWQGPCVHDEDSGLSLIGKPALQALLYHCHFYEHLNRMVKHCYLGRCMFNLNFSAFDRNSEGNDLNGLDDSFKFWRPPSRISSEDQDPSSLSTSETMVLGLPQGNQDFFVAESTSPRPPHDSSLSAPLPKLCVFVTPSLLSAMCSLLDNLLMIAPRDTAKAVRQAHLIELLCSIADATLIQTCVQELRTLLPSSPPAEHTQAQVSFLLEYLSSLSRLLQSCLLVEPDLVIQDELMKPLITNIIGILTICTKDILDTELISAFYLTWTHLFNLLATLLRKTGAIALPSITMALAKHWTAMIDMFCKCASLSATCPALYTASLQFLSVLLTEEAKEHLQDKSKTSLCHSPTMASLLDKSQENQKSQRLSDVILQCYEEKSSKDILKRVAANALMSLLAVSRRAQKRALEANLIDNCMEQMKHINAQLNLDSLRPGKAALKKKEDGVIKELSIAMQLLRNCLYQNEECKEAALEAHLVPVLHSLWPWILMDDSLMQISLQLLCVYTANFPNGCSSLCWSNCGQHPVQAAHRGALGNSLMLCVLKLASQMPLENTTVQQMVFMLLSNLALSHDCKGVIQKSNFLQNFLSLALPKGGNKHLSDLTILWLKLLLNMSFGEDGQQMILRLHGCLDLLTEMSKYKHKSSPLLPVLIFHNICFSPANKPKILANEKVITVLAACLESENQNAQRIGAAALWALIYNYQKAKAALKSPSVKRRVDEAYSLAKKTFPNSEENPLNAYYLKCLENLVQLLNSS</sequence>
<keyword evidence="6" id="KW-0969">Cilium</keyword>
<feature type="region of interest" description="Disordered" evidence="12">
    <location>
        <begin position="298"/>
        <end position="345"/>
    </location>
</feature>
<keyword evidence="15" id="KW-1185">Reference proteome</keyword>
<evidence type="ECO:0000256" key="12">
    <source>
        <dbReference type="SAM" id="MobiDB-lite"/>
    </source>
</evidence>
<evidence type="ECO:0000256" key="5">
    <source>
        <dbReference type="ARBA" id="ARBA00022990"/>
    </source>
</evidence>
<evidence type="ECO:0000256" key="4">
    <source>
        <dbReference type="ARBA" id="ARBA00022553"/>
    </source>
</evidence>
<accession>A0A2K5DUX1</accession>
<dbReference type="GO" id="GO:0007099">
    <property type="term" value="P:centriole replication"/>
    <property type="evidence" value="ECO:0007669"/>
    <property type="project" value="TreeGrafter"/>
</dbReference>
<evidence type="ECO:0000256" key="11">
    <source>
        <dbReference type="ARBA" id="ARBA00069542"/>
    </source>
</evidence>
<evidence type="ECO:0000313" key="14">
    <source>
        <dbReference type="Ensembl" id="ENSANAP00000024746.1"/>
    </source>
</evidence>
<comment type="subunit">
    <text evidence="10">Interacts with PPP1R35; this interaction allows the mutual recruitment to the centriole.</text>
</comment>
<evidence type="ECO:0000259" key="13">
    <source>
        <dbReference type="Pfam" id="PF14726"/>
    </source>
</evidence>
<name>A0A2K5DUX1_AOTNA</name>
<dbReference type="Pfam" id="PF14726">
    <property type="entry name" value="RTTN_N"/>
    <property type="match status" value="1"/>
</dbReference>
<dbReference type="GO" id="GO:0010457">
    <property type="term" value="P:centriole-centriole cohesion"/>
    <property type="evidence" value="ECO:0007669"/>
    <property type="project" value="TreeGrafter"/>
</dbReference>
<evidence type="ECO:0000313" key="15">
    <source>
        <dbReference type="Proteomes" id="UP000233020"/>
    </source>
</evidence>
<dbReference type="PANTHER" id="PTHR31691:SF1">
    <property type="entry name" value="ROTATIN"/>
    <property type="match status" value="1"/>
</dbReference>
<dbReference type="GO" id="GO:0005813">
    <property type="term" value="C:centrosome"/>
    <property type="evidence" value="ECO:0007669"/>
    <property type="project" value="InterPro"/>
</dbReference>
<dbReference type="OMA" id="FCKCVGL"/>
<dbReference type="GO" id="GO:0005814">
    <property type="term" value="C:centriole"/>
    <property type="evidence" value="ECO:0007669"/>
    <property type="project" value="TreeGrafter"/>
</dbReference>
<keyword evidence="3" id="KW-0963">Cytoplasm</keyword>
<dbReference type="Proteomes" id="UP000233020">
    <property type="component" value="Unplaced"/>
</dbReference>
<feature type="compositionally biased region" description="Low complexity" evidence="12">
    <location>
        <begin position="305"/>
        <end position="319"/>
    </location>
</feature>
<dbReference type="InterPro" id="IPR011989">
    <property type="entry name" value="ARM-like"/>
</dbReference>
<dbReference type="GO" id="GO:0032053">
    <property type="term" value="P:ciliary basal body organization"/>
    <property type="evidence" value="ECO:0007669"/>
    <property type="project" value="TreeGrafter"/>
</dbReference>
<proteinExistence type="inferred from homology"/>
<evidence type="ECO:0000256" key="9">
    <source>
        <dbReference type="ARBA" id="ARBA00061100"/>
    </source>
</evidence>
<dbReference type="Gene3D" id="1.25.10.10">
    <property type="entry name" value="Leucine-rich Repeat Variant"/>
    <property type="match status" value="1"/>
</dbReference>
<evidence type="ECO:0000256" key="8">
    <source>
        <dbReference type="ARBA" id="ARBA00023273"/>
    </source>
</evidence>
<dbReference type="InterPro" id="IPR016024">
    <property type="entry name" value="ARM-type_fold"/>
</dbReference>
<evidence type="ECO:0000256" key="10">
    <source>
        <dbReference type="ARBA" id="ARBA00064355"/>
    </source>
</evidence>